<protein>
    <submittedName>
        <fullName evidence="9">AEC family transporter</fullName>
    </submittedName>
</protein>
<name>A0ABP7V3T5_9BACI</name>
<organism evidence="9 10">
    <name type="scientific">Amphibacillus indicireducens</name>
    <dbReference type="NCBI Taxonomy" id="1076330"/>
    <lineage>
        <taxon>Bacteria</taxon>
        <taxon>Bacillati</taxon>
        <taxon>Bacillota</taxon>
        <taxon>Bacilli</taxon>
        <taxon>Bacillales</taxon>
        <taxon>Bacillaceae</taxon>
        <taxon>Amphibacillus</taxon>
    </lineage>
</organism>
<feature type="transmembrane region" description="Helical" evidence="8">
    <location>
        <begin position="6"/>
        <end position="25"/>
    </location>
</feature>
<dbReference type="PANTHER" id="PTHR36838">
    <property type="entry name" value="AUXIN EFFLUX CARRIER FAMILY PROTEIN"/>
    <property type="match status" value="1"/>
</dbReference>
<dbReference type="Gene3D" id="1.20.1530.20">
    <property type="match status" value="1"/>
</dbReference>
<feature type="transmembrane region" description="Helical" evidence="8">
    <location>
        <begin position="60"/>
        <end position="85"/>
    </location>
</feature>
<dbReference type="EMBL" id="BAABDL010000014">
    <property type="protein sequence ID" value="GAA4058897.1"/>
    <property type="molecule type" value="Genomic_DNA"/>
</dbReference>
<keyword evidence="3" id="KW-0813">Transport</keyword>
<evidence type="ECO:0000256" key="4">
    <source>
        <dbReference type="ARBA" id="ARBA00022475"/>
    </source>
</evidence>
<feature type="transmembrane region" description="Helical" evidence="8">
    <location>
        <begin position="124"/>
        <end position="146"/>
    </location>
</feature>
<dbReference type="InterPro" id="IPR004776">
    <property type="entry name" value="Mem_transp_PIN-like"/>
</dbReference>
<feature type="transmembrane region" description="Helical" evidence="8">
    <location>
        <begin position="97"/>
        <end position="118"/>
    </location>
</feature>
<dbReference type="InterPro" id="IPR038770">
    <property type="entry name" value="Na+/solute_symporter_sf"/>
</dbReference>
<feature type="transmembrane region" description="Helical" evidence="8">
    <location>
        <begin position="280"/>
        <end position="303"/>
    </location>
</feature>
<reference evidence="10" key="1">
    <citation type="journal article" date="2019" name="Int. J. Syst. Evol. Microbiol.">
        <title>The Global Catalogue of Microorganisms (GCM) 10K type strain sequencing project: providing services to taxonomists for standard genome sequencing and annotation.</title>
        <authorList>
            <consortium name="The Broad Institute Genomics Platform"/>
            <consortium name="The Broad Institute Genome Sequencing Center for Infectious Disease"/>
            <person name="Wu L."/>
            <person name="Ma J."/>
        </authorList>
    </citation>
    <scope>NUCLEOTIDE SEQUENCE [LARGE SCALE GENOMIC DNA]</scope>
    <source>
        <strain evidence="10">JCM 17250</strain>
    </source>
</reference>
<dbReference type="RefSeq" id="WP_344909621.1">
    <property type="nucleotide sequence ID" value="NZ_BAABDL010000014.1"/>
</dbReference>
<keyword evidence="10" id="KW-1185">Reference proteome</keyword>
<dbReference type="PANTHER" id="PTHR36838:SF1">
    <property type="entry name" value="SLR1864 PROTEIN"/>
    <property type="match status" value="1"/>
</dbReference>
<feature type="transmembrane region" description="Helical" evidence="8">
    <location>
        <begin position="158"/>
        <end position="180"/>
    </location>
</feature>
<keyword evidence="5 8" id="KW-0812">Transmembrane</keyword>
<evidence type="ECO:0000256" key="8">
    <source>
        <dbReference type="SAM" id="Phobius"/>
    </source>
</evidence>
<feature type="transmembrane region" description="Helical" evidence="8">
    <location>
        <begin position="236"/>
        <end position="260"/>
    </location>
</feature>
<evidence type="ECO:0000256" key="5">
    <source>
        <dbReference type="ARBA" id="ARBA00022692"/>
    </source>
</evidence>
<dbReference type="Proteomes" id="UP001501734">
    <property type="component" value="Unassembled WGS sequence"/>
</dbReference>
<comment type="similarity">
    <text evidence="2">Belongs to the auxin efflux carrier (TC 2.A.69) family.</text>
</comment>
<comment type="subcellular location">
    <subcellularLocation>
        <location evidence="1">Cell membrane</location>
        <topology evidence="1">Multi-pass membrane protein</topology>
    </subcellularLocation>
</comment>
<keyword evidence="7 8" id="KW-0472">Membrane</keyword>
<keyword evidence="6 8" id="KW-1133">Transmembrane helix</keyword>
<evidence type="ECO:0000256" key="7">
    <source>
        <dbReference type="ARBA" id="ARBA00023136"/>
    </source>
</evidence>
<evidence type="ECO:0000256" key="1">
    <source>
        <dbReference type="ARBA" id="ARBA00004651"/>
    </source>
</evidence>
<evidence type="ECO:0000256" key="6">
    <source>
        <dbReference type="ARBA" id="ARBA00022989"/>
    </source>
</evidence>
<sequence length="307" mass="33663">MAELLLILREIIGPVFVLMLVGYIIQIKYKLDLSTLAKVNIYFLAPGFIFNAMYRAEFSGYFFFSILGFFILFVAIIFLISTLVGKALKLEGNRKTLFTNSTIFFNSGNYGVPVNALVFQGDPLATSIQVVALTFQNIFLFSYGIFSIRVSSKGKWRALLGYFRMPVLYGLVAGLLLNFFNVPLPDLVLVPAGHIANAMVGMALLTIGAQIATIKLTKGLRLVYLSMLIRLIGGPIIAYLMILVFGLEGITAQALFIASAMPTSVNSSVVAQEYSDDPAFATQAVMFSTLASAITVTFVIYLARILF</sequence>
<comment type="caution">
    <text evidence="9">The sequence shown here is derived from an EMBL/GenBank/DDBJ whole genome shotgun (WGS) entry which is preliminary data.</text>
</comment>
<keyword evidence="4" id="KW-1003">Cell membrane</keyword>
<evidence type="ECO:0000313" key="9">
    <source>
        <dbReference type="EMBL" id="GAA4058897.1"/>
    </source>
</evidence>
<dbReference type="Pfam" id="PF03547">
    <property type="entry name" value="Mem_trans"/>
    <property type="match status" value="1"/>
</dbReference>
<evidence type="ECO:0000313" key="10">
    <source>
        <dbReference type="Proteomes" id="UP001501734"/>
    </source>
</evidence>
<gene>
    <name evidence="9" type="ORF">GCM10022410_02600</name>
</gene>
<accession>A0ABP7V3T5</accession>
<proteinExistence type="inferred from homology"/>
<evidence type="ECO:0000256" key="2">
    <source>
        <dbReference type="ARBA" id="ARBA00010145"/>
    </source>
</evidence>
<feature type="transmembrane region" description="Helical" evidence="8">
    <location>
        <begin position="192"/>
        <end position="216"/>
    </location>
</feature>
<evidence type="ECO:0000256" key="3">
    <source>
        <dbReference type="ARBA" id="ARBA00022448"/>
    </source>
</evidence>